<dbReference type="RefSeq" id="WP_138566042.1">
    <property type="nucleotide sequence ID" value="NZ_PNCM01000005.1"/>
</dbReference>
<reference evidence="1 2" key="1">
    <citation type="submission" date="2017-12" db="EMBL/GenBank/DDBJ databases">
        <authorList>
            <person name="Paulsen S."/>
            <person name="Gram L.K."/>
        </authorList>
    </citation>
    <scope>NUCLEOTIDE SEQUENCE [LARGE SCALE GENOMIC DNA]</scope>
    <source>
        <strain evidence="1 2">S1189</strain>
    </source>
</reference>
<proteinExistence type="predicted"/>
<sequence>MSQVEQALHFFVDADPQFADVSHDGKSELEPLNSVSAALAKATNESKSLVIFLAANGYAHQIAQVTLPNCNVRFETYSLPGWEQQSVIIDWHDAIQLQPASDEQYRFDVLLKGEIHKEIRLQADRLFAVNSDLNYLIASDSAEYPITINAQHSLGSSLFGVFNHANVANKLTIAFLEVATLAISPDMVQVKGKNVNETTSYFDAQAIAKSPLVISVNALKSSENSAPLLPPVLNGSFVSMVSDTQLHTYQL</sequence>
<evidence type="ECO:0000313" key="2">
    <source>
        <dbReference type="Proteomes" id="UP000307362"/>
    </source>
</evidence>
<name>A0A5S3Z097_9GAMM</name>
<evidence type="ECO:0000313" key="1">
    <source>
        <dbReference type="EMBL" id="TMP83752.1"/>
    </source>
</evidence>
<protein>
    <submittedName>
        <fullName evidence="1">Uncharacterized protein</fullName>
    </submittedName>
</protein>
<dbReference type="AlphaFoldDB" id="A0A5S3Z097"/>
<organism evidence="1 2">
    <name type="scientific">Pseudoalteromonas phenolica</name>
    <dbReference type="NCBI Taxonomy" id="161398"/>
    <lineage>
        <taxon>Bacteria</taxon>
        <taxon>Pseudomonadati</taxon>
        <taxon>Pseudomonadota</taxon>
        <taxon>Gammaproteobacteria</taxon>
        <taxon>Alteromonadales</taxon>
        <taxon>Pseudoalteromonadaceae</taxon>
        <taxon>Pseudoalteromonas</taxon>
    </lineage>
</organism>
<dbReference type="Proteomes" id="UP000307362">
    <property type="component" value="Unassembled WGS sequence"/>
</dbReference>
<reference evidence="2" key="2">
    <citation type="submission" date="2019-06" db="EMBL/GenBank/DDBJ databases">
        <title>Co-occurence of chitin degradation, pigmentation and bioactivity in marine Pseudoalteromonas.</title>
        <authorList>
            <person name="Sonnenschein E.C."/>
            <person name="Bech P.K."/>
        </authorList>
    </citation>
    <scope>NUCLEOTIDE SEQUENCE [LARGE SCALE GENOMIC DNA]</scope>
    <source>
        <strain evidence="2">S1189</strain>
    </source>
</reference>
<gene>
    <name evidence="1" type="ORF">CWB73_00970</name>
</gene>
<dbReference type="EMBL" id="PNCM01000005">
    <property type="protein sequence ID" value="TMP83752.1"/>
    <property type="molecule type" value="Genomic_DNA"/>
</dbReference>
<dbReference type="OrthoDB" id="9796575at2"/>
<accession>A0A5S3Z097</accession>
<comment type="caution">
    <text evidence="1">The sequence shown here is derived from an EMBL/GenBank/DDBJ whole genome shotgun (WGS) entry which is preliminary data.</text>
</comment>